<evidence type="ECO:0000256" key="3">
    <source>
        <dbReference type="SAM" id="MobiDB-lite"/>
    </source>
</evidence>
<proteinExistence type="inferred from homology"/>
<dbReference type="GO" id="GO:0008237">
    <property type="term" value="F:metallopeptidase activity"/>
    <property type="evidence" value="ECO:0007669"/>
    <property type="project" value="InterPro"/>
</dbReference>
<keyword evidence="2" id="KW-0963">Cytoplasm</keyword>
<gene>
    <name evidence="5" type="ORF">Z520_10637</name>
</gene>
<dbReference type="PANTHER" id="PTHR10540">
    <property type="entry name" value="EUKARYOTIC TRANSLATION INITIATION FACTOR 3 SUBUNIT F-RELATED"/>
    <property type="match status" value="1"/>
</dbReference>
<dbReference type="AlphaFoldDB" id="A0A0D2I973"/>
<feature type="compositionally biased region" description="Gly residues" evidence="3">
    <location>
        <begin position="416"/>
        <end position="435"/>
    </location>
</feature>
<dbReference type="GO" id="GO:0008180">
    <property type="term" value="C:COP9 signalosome"/>
    <property type="evidence" value="ECO:0007669"/>
    <property type="project" value="UniProtKB-UniRule"/>
</dbReference>
<dbReference type="CDD" id="cd08063">
    <property type="entry name" value="MPN_CSN6"/>
    <property type="match status" value="1"/>
</dbReference>
<keyword evidence="2" id="KW-0736">Signalosome</keyword>
<dbReference type="GO" id="GO:0000338">
    <property type="term" value="P:protein deneddylation"/>
    <property type="evidence" value="ECO:0007669"/>
    <property type="project" value="InterPro"/>
</dbReference>
<dbReference type="GO" id="GO:0005737">
    <property type="term" value="C:cytoplasm"/>
    <property type="evidence" value="ECO:0007669"/>
    <property type="project" value="UniProtKB-SubCell"/>
</dbReference>
<feature type="domain" description="MPN" evidence="4">
    <location>
        <begin position="21"/>
        <end position="165"/>
    </location>
</feature>
<comment type="subcellular location">
    <subcellularLocation>
        <location evidence="2">Cytoplasm</location>
    </subcellularLocation>
    <subcellularLocation>
        <location evidence="2">Nucleus</location>
    </subcellularLocation>
</comment>
<keyword evidence="2" id="KW-0539">Nucleus</keyword>
<dbReference type="PROSITE" id="PS50249">
    <property type="entry name" value="MPN"/>
    <property type="match status" value="1"/>
</dbReference>
<evidence type="ECO:0000256" key="2">
    <source>
        <dbReference type="RuleBase" id="RU367006"/>
    </source>
</evidence>
<organism evidence="5 6">
    <name type="scientific">Fonsecaea multimorphosa CBS 102226</name>
    <dbReference type="NCBI Taxonomy" id="1442371"/>
    <lineage>
        <taxon>Eukaryota</taxon>
        <taxon>Fungi</taxon>
        <taxon>Dikarya</taxon>
        <taxon>Ascomycota</taxon>
        <taxon>Pezizomycotina</taxon>
        <taxon>Eurotiomycetes</taxon>
        <taxon>Chaetothyriomycetidae</taxon>
        <taxon>Chaetothyriales</taxon>
        <taxon>Herpotrichiellaceae</taxon>
        <taxon>Fonsecaea</taxon>
    </lineage>
</organism>
<evidence type="ECO:0000259" key="4">
    <source>
        <dbReference type="PROSITE" id="PS50249"/>
    </source>
</evidence>
<evidence type="ECO:0000313" key="6">
    <source>
        <dbReference type="Proteomes" id="UP000053411"/>
    </source>
</evidence>
<name>A0A0D2I973_9EURO</name>
<evidence type="ECO:0000313" key="5">
    <source>
        <dbReference type="EMBL" id="KIX93731.1"/>
    </source>
</evidence>
<dbReference type="EMBL" id="KN848092">
    <property type="protein sequence ID" value="KIX93731.1"/>
    <property type="molecule type" value="Genomic_DNA"/>
</dbReference>
<dbReference type="InterPro" id="IPR033859">
    <property type="entry name" value="MPN_CSN6"/>
</dbReference>
<dbReference type="GeneID" id="27716383"/>
<feature type="region of interest" description="Disordered" evidence="3">
    <location>
        <begin position="223"/>
        <end position="265"/>
    </location>
</feature>
<feature type="compositionally biased region" description="Basic and acidic residues" evidence="3">
    <location>
        <begin position="250"/>
        <end position="262"/>
    </location>
</feature>
<keyword evidence="6" id="KW-1185">Reference proteome</keyword>
<feature type="region of interest" description="Disordered" evidence="3">
    <location>
        <begin position="402"/>
        <end position="462"/>
    </location>
</feature>
<feature type="compositionally biased region" description="Polar residues" evidence="3">
    <location>
        <begin position="233"/>
        <end position="244"/>
    </location>
</feature>
<dbReference type="STRING" id="1442371.A0A0D2I973"/>
<dbReference type="VEuPathDB" id="FungiDB:Z520_10637"/>
<reference evidence="5 6" key="1">
    <citation type="submission" date="2015-01" db="EMBL/GenBank/DDBJ databases">
        <title>The Genome Sequence of Fonsecaea multimorphosa CBS 102226.</title>
        <authorList>
            <consortium name="The Broad Institute Genomics Platform"/>
            <person name="Cuomo C."/>
            <person name="de Hoog S."/>
            <person name="Gorbushina A."/>
            <person name="Stielow B."/>
            <person name="Teixiera M."/>
            <person name="Abouelleil A."/>
            <person name="Chapman S.B."/>
            <person name="Priest M."/>
            <person name="Young S.K."/>
            <person name="Wortman J."/>
            <person name="Nusbaum C."/>
            <person name="Birren B."/>
        </authorList>
    </citation>
    <scope>NUCLEOTIDE SEQUENCE [LARGE SCALE GENOMIC DNA]</scope>
    <source>
        <strain evidence="5 6">CBS 102226</strain>
    </source>
</reference>
<comment type="function">
    <text evidence="2">Component of the COP9 signalosome complex (CSN), a complex involved in various cellular and developmental processes.</text>
</comment>
<protein>
    <recommendedName>
        <fullName evidence="2">COP9 signalosome complex subunit 6</fullName>
    </recommendedName>
</protein>
<comment type="similarity">
    <text evidence="1 2">Belongs to the peptidase M67A family. CSN6 subfamily.</text>
</comment>
<dbReference type="Pfam" id="PF01398">
    <property type="entry name" value="JAB"/>
    <property type="match status" value="1"/>
</dbReference>
<dbReference type="InterPro" id="IPR000555">
    <property type="entry name" value="JAMM/MPN+_dom"/>
</dbReference>
<dbReference type="PANTHER" id="PTHR10540:SF8">
    <property type="entry name" value="COP9 SIGNALOSOME COMPLEX SUBUNIT 6"/>
    <property type="match status" value="1"/>
</dbReference>
<dbReference type="OrthoDB" id="1378at2759"/>
<dbReference type="RefSeq" id="XP_016627854.1">
    <property type="nucleotide sequence ID" value="XM_016781129.1"/>
</dbReference>
<evidence type="ECO:0000256" key="1">
    <source>
        <dbReference type="ARBA" id="ARBA00010893"/>
    </source>
</evidence>
<accession>A0A0D2I973</accession>
<dbReference type="InterPro" id="IPR037518">
    <property type="entry name" value="MPN"/>
</dbReference>
<sequence>MADPSKNPLLSSRPSESDLTVSLHPLVLLTISDQVTRHSVRKQPGPVAGALLGQQRGREITVEHAFPAALVRSPEGQWRFNFEWMETRIQQYIAVHKSPALGFVGWFTLCPPEGPLPELVPLQEQAINFYNDNAILLALHPEAIQSGENVGGKLPITIYESVDDREQHKDEASMQTDGVEGSMQIDAEETSVTKFRQLPYTIETDETEMIAIDYVAKGAGGAAAIDHAPPQEPASTSFEVPQTENKGKKRADLRSETPDRQEISGAEGQVKALTPEEEDQIAGITTRLNGVKMLQSRLELLRTFIQSLPPSYISAPDSDTGTVPLTPTAPESSHLPHLRNIQALLTRLSLLTPPTESTQDHPLASASLAQANDVSLVSLLALLGQDIQALSELGRKAVTVEANKNNSKGKHQQQGGPKGGGGGGGVGGMGPGGPTGFASMDDGDPRFAGIGGVNSAGASAMV</sequence>
<dbReference type="SMART" id="SM00232">
    <property type="entry name" value="JAB_MPN"/>
    <property type="match status" value="1"/>
</dbReference>
<dbReference type="Gene3D" id="3.40.140.10">
    <property type="entry name" value="Cytidine Deaminase, domain 2"/>
    <property type="match status" value="1"/>
</dbReference>
<dbReference type="Proteomes" id="UP000053411">
    <property type="component" value="Unassembled WGS sequence"/>
</dbReference>